<feature type="signal peptide" evidence="6">
    <location>
        <begin position="1"/>
        <end position="26"/>
    </location>
</feature>
<feature type="domain" description="Glycosyl-hydrolase 97 catalytic" evidence="7">
    <location>
        <begin position="324"/>
        <end position="455"/>
    </location>
</feature>
<evidence type="ECO:0000313" key="10">
    <source>
        <dbReference type="EMBL" id="NEU70051.1"/>
    </source>
</evidence>
<dbReference type="Gene3D" id="2.60.40.1180">
    <property type="entry name" value="Golgi alpha-mannosidase II"/>
    <property type="match status" value="1"/>
</dbReference>
<dbReference type="Pfam" id="PF14508">
    <property type="entry name" value="GH97_N"/>
    <property type="match status" value="1"/>
</dbReference>
<dbReference type="Proteomes" id="UP000477386">
    <property type="component" value="Unassembled WGS sequence"/>
</dbReference>
<keyword evidence="5" id="KW-0326">Glycosidase</keyword>
<dbReference type="InterPro" id="IPR052720">
    <property type="entry name" value="Glycosyl_hydrolase_97"/>
</dbReference>
<proteinExistence type="predicted"/>
<organism evidence="10 11">
    <name type="scientific">Spirosoma agri</name>
    <dbReference type="NCBI Taxonomy" id="1987381"/>
    <lineage>
        <taxon>Bacteria</taxon>
        <taxon>Pseudomonadati</taxon>
        <taxon>Bacteroidota</taxon>
        <taxon>Cytophagia</taxon>
        <taxon>Cytophagales</taxon>
        <taxon>Cytophagaceae</taxon>
        <taxon>Spirosoma</taxon>
    </lineage>
</organism>
<name>A0A6M0IRP7_9BACT</name>
<comment type="caution">
    <text evidence="10">The sequence shown here is derived from an EMBL/GenBank/DDBJ whole genome shotgun (WGS) entry which is preliminary data.</text>
</comment>
<evidence type="ECO:0000313" key="11">
    <source>
        <dbReference type="Proteomes" id="UP000477386"/>
    </source>
</evidence>
<evidence type="ECO:0000256" key="6">
    <source>
        <dbReference type="SAM" id="SignalP"/>
    </source>
</evidence>
<feature type="domain" description="Glycosyl-hydrolase 97 N-terminal" evidence="8">
    <location>
        <begin position="32"/>
        <end position="298"/>
    </location>
</feature>
<comment type="cofactor">
    <cofactor evidence="1">
        <name>Ca(2+)</name>
        <dbReference type="ChEBI" id="CHEBI:29108"/>
    </cofactor>
</comment>
<dbReference type="GO" id="GO:0016798">
    <property type="term" value="F:hydrolase activity, acting on glycosyl bonds"/>
    <property type="evidence" value="ECO:0007669"/>
    <property type="project" value="UniProtKB-KW"/>
</dbReference>
<keyword evidence="11" id="KW-1185">Reference proteome</keyword>
<dbReference type="EMBL" id="JAAGNZ010000003">
    <property type="protein sequence ID" value="NEU70051.1"/>
    <property type="molecule type" value="Genomic_DNA"/>
</dbReference>
<keyword evidence="3 10" id="KW-0378">Hydrolase</keyword>
<dbReference type="InterPro" id="IPR014718">
    <property type="entry name" value="GH-type_carb-bd"/>
</dbReference>
<dbReference type="InterPro" id="IPR013780">
    <property type="entry name" value="Glyco_hydro_b"/>
</dbReference>
<protein>
    <submittedName>
        <fullName evidence="10">Glycoside hydrolase family 97 protein</fullName>
    </submittedName>
</protein>
<evidence type="ECO:0000256" key="2">
    <source>
        <dbReference type="ARBA" id="ARBA00011245"/>
    </source>
</evidence>
<comment type="subunit">
    <text evidence="2">Monomer.</text>
</comment>
<dbReference type="GO" id="GO:0030246">
    <property type="term" value="F:carbohydrate binding"/>
    <property type="evidence" value="ECO:0007669"/>
    <property type="project" value="InterPro"/>
</dbReference>
<dbReference type="InterPro" id="IPR019563">
    <property type="entry name" value="GH97_catalytic"/>
</dbReference>
<evidence type="ECO:0000256" key="3">
    <source>
        <dbReference type="ARBA" id="ARBA00022801"/>
    </source>
</evidence>
<evidence type="ECO:0000259" key="9">
    <source>
        <dbReference type="Pfam" id="PF14509"/>
    </source>
</evidence>
<dbReference type="RefSeq" id="WP_164043184.1">
    <property type="nucleotide sequence ID" value="NZ_JAAGNZ010000003.1"/>
</dbReference>
<dbReference type="AlphaFoldDB" id="A0A6M0IRP7"/>
<dbReference type="InterPro" id="IPR029483">
    <property type="entry name" value="GH97_C"/>
</dbReference>
<dbReference type="PANTHER" id="PTHR35803">
    <property type="entry name" value="GLUCAN 1,4-ALPHA-GLUCOSIDASE SUSB-RELATED"/>
    <property type="match status" value="1"/>
</dbReference>
<evidence type="ECO:0000256" key="1">
    <source>
        <dbReference type="ARBA" id="ARBA00001913"/>
    </source>
</evidence>
<dbReference type="InterPro" id="IPR029486">
    <property type="entry name" value="GH97_N"/>
</dbReference>
<reference evidence="10 11" key="1">
    <citation type="submission" date="2020-02" db="EMBL/GenBank/DDBJ databases">
        <title>Draft genome sequence of two Spirosoma agri KCTC 52727 and Spirosoma terrae KCTC 52035.</title>
        <authorList>
            <person name="Rojas J."/>
            <person name="Ambika Manirajan B."/>
            <person name="Ratering S."/>
            <person name="Suarez C."/>
            <person name="Schnell S."/>
        </authorList>
    </citation>
    <scope>NUCLEOTIDE SEQUENCE [LARGE SCALE GENOMIC DNA]</scope>
    <source>
        <strain evidence="10 11">KCTC 52727</strain>
    </source>
</reference>
<dbReference type="Pfam" id="PF10566">
    <property type="entry name" value="Glyco_hydro_97"/>
    <property type="match status" value="1"/>
</dbReference>
<keyword evidence="4" id="KW-0106">Calcium</keyword>
<dbReference type="SUPFAM" id="SSF51445">
    <property type="entry name" value="(Trans)glycosidases"/>
    <property type="match status" value="1"/>
</dbReference>
<evidence type="ECO:0000256" key="5">
    <source>
        <dbReference type="ARBA" id="ARBA00023295"/>
    </source>
</evidence>
<dbReference type="InterPro" id="IPR013785">
    <property type="entry name" value="Aldolase_TIM"/>
</dbReference>
<gene>
    <name evidence="10" type="ORF">GK091_24445</name>
</gene>
<dbReference type="Gene3D" id="2.70.98.10">
    <property type="match status" value="1"/>
</dbReference>
<sequence length="641" mass="71396">MRNGWLHKTLPGVMGALVLFSGFSAASQSMALSSTQGANTIALSLTKTGQLQYRVTHRGQLIVADSPLGLDCDDQNFTAGLSLVSVSPIDRRRETYTLKVSHVKSIDQVLNHRSITLKNKAGARLIIDLVSGQEGVAFRYRFPDQTNQRRVINTERTGFRIEKKARGWLQPYNKAGKVTPGYEDFYLNVHPGDSIHNPRNPSVGWCMPALFQVNGGKHWVLLAESATDGSFPGCHLQPDSRDGLYTIAFAEPDEKYTLPLGNDNHPVSTLPWTMPWRVLIIGEQAGEILLSSLITDLAPASKLDDTSWIEPGKATWSWWSHPEDQSPQTYNAFTDLAASLGFGYTLFDAGWEKADKAGGIIAKATAKGIKPMVWAYSAAYFDADQRRKRFKELAAMGVKGVKIDFWCSDRQEVMACFQSLFADAAREHLLVNLHGTTVPRGWHRTWPNFMTAEAVLGTEHYFYEARYPALAAQQNTILPFTRNVAGPTDYTPFALTIRKYPRLNTAVHELATAMIYTSGVINFADSKEVFDSLPVPVRQLLKEMPASWDKTESIVAQPGEQLILARRQGGLSYLVGINGTDQAVPVRLNLAPYAKGFSQFRVITEGDDPLMRFKTETYPIRSSWQHTFAPRGGFIIQFIKE</sequence>
<evidence type="ECO:0000259" key="7">
    <source>
        <dbReference type="Pfam" id="PF10566"/>
    </source>
</evidence>
<feature type="chain" id="PRO_5026777608" evidence="6">
    <location>
        <begin position="27"/>
        <end position="641"/>
    </location>
</feature>
<dbReference type="PANTHER" id="PTHR35803:SF2">
    <property type="entry name" value="RETAINING ALPHA-GALACTOSIDASE"/>
    <property type="match status" value="1"/>
</dbReference>
<accession>A0A6M0IRP7</accession>
<evidence type="ECO:0000256" key="4">
    <source>
        <dbReference type="ARBA" id="ARBA00022837"/>
    </source>
</evidence>
<dbReference type="InterPro" id="IPR017853">
    <property type="entry name" value="GH"/>
</dbReference>
<dbReference type="Gene3D" id="3.20.20.70">
    <property type="entry name" value="Aldolase class I"/>
    <property type="match status" value="1"/>
</dbReference>
<evidence type="ECO:0000259" key="8">
    <source>
        <dbReference type="Pfam" id="PF14508"/>
    </source>
</evidence>
<keyword evidence="6" id="KW-0732">Signal</keyword>
<feature type="domain" description="Glycosyl-hydrolase 97 C-terminal oligomerisation" evidence="9">
    <location>
        <begin position="547"/>
        <end position="638"/>
    </location>
</feature>
<dbReference type="Pfam" id="PF14509">
    <property type="entry name" value="GH97_C"/>
    <property type="match status" value="1"/>
</dbReference>